<proteinExistence type="predicted"/>
<sequence>MHPYELPLGQNEVTVSVDLSDRDAQALGLKARTPENKARTPENKAVTVDHEERTVEITDDEAAPEAARRRPGHKPRGGK</sequence>
<name>A0A495A8F3_9MICC</name>
<dbReference type="RefSeq" id="WP_121029564.1">
    <property type="nucleotide sequence ID" value="NZ_PNJG02000001.1"/>
</dbReference>
<organism evidence="2 3">
    <name type="scientific">Kocuria tytonis</name>
    <dbReference type="NCBI Taxonomy" id="2054280"/>
    <lineage>
        <taxon>Bacteria</taxon>
        <taxon>Bacillati</taxon>
        <taxon>Actinomycetota</taxon>
        <taxon>Actinomycetes</taxon>
        <taxon>Micrococcales</taxon>
        <taxon>Micrococcaceae</taxon>
        <taxon>Kocuria</taxon>
    </lineage>
</organism>
<keyword evidence="3" id="KW-1185">Reference proteome</keyword>
<evidence type="ECO:0000256" key="1">
    <source>
        <dbReference type="SAM" id="MobiDB-lite"/>
    </source>
</evidence>
<evidence type="ECO:0000313" key="2">
    <source>
        <dbReference type="EMBL" id="RKQ36208.1"/>
    </source>
</evidence>
<feature type="compositionally biased region" description="Basic and acidic residues" evidence="1">
    <location>
        <begin position="32"/>
        <end position="56"/>
    </location>
</feature>
<dbReference type="AlphaFoldDB" id="A0A495A8F3"/>
<feature type="region of interest" description="Disordered" evidence="1">
    <location>
        <begin position="31"/>
        <end position="79"/>
    </location>
</feature>
<feature type="compositionally biased region" description="Basic residues" evidence="1">
    <location>
        <begin position="69"/>
        <end position="79"/>
    </location>
</feature>
<dbReference type="Proteomes" id="UP000249516">
    <property type="component" value="Unassembled WGS sequence"/>
</dbReference>
<dbReference type="EMBL" id="PNJG02000001">
    <property type="protein sequence ID" value="RKQ36208.1"/>
    <property type="molecule type" value="Genomic_DNA"/>
</dbReference>
<evidence type="ECO:0000313" key="3">
    <source>
        <dbReference type="Proteomes" id="UP000249516"/>
    </source>
</evidence>
<accession>A0A495A8F3</accession>
<gene>
    <name evidence="2" type="ORF">C1C97_000535</name>
</gene>
<reference evidence="2 3" key="1">
    <citation type="submission" date="2018-10" db="EMBL/GenBank/DDBJ databases">
        <title>Kocuria tytouropygialis sp. nov., isolated from the uropygial gland of an American barn owl (Tyto furcata).</title>
        <authorList>
            <person name="Braun M.S."/>
            <person name="Wang E."/>
            <person name="Zimmermann S."/>
            <person name="Wagner H."/>
            <person name="Wink M."/>
        </authorList>
    </citation>
    <scope>NUCLEOTIDE SEQUENCE [LARGE SCALE GENOMIC DNA]</scope>
    <source>
        <strain evidence="2 3">442</strain>
    </source>
</reference>
<protein>
    <submittedName>
        <fullName evidence="2">Uncharacterized protein</fullName>
    </submittedName>
</protein>
<comment type="caution">
    <text evidence="2">The sequence shown here is derived from an EMBL/GenBank/DDBJ whole genome shotgun (WGS) entry which is preliminary data.</text>
</comment>